<evidence type="ECO:0000256" key="1">
    <source>
        <dbReference type="SAM" id="SignalP"/>
    </source>
</evidence>
<reference evidence="2 3" key="1">
    <citation type="submission" date="2020-08" db="EMBL/GenBank/DDBJ databases">
        <title>Genomic Encyclopedia of Type Strains, Phase IV (KMG-V): Genome sequencing to study the core and pangenomes of soil and plant-associated prokaryotes.</title>
        <authorList>
            <person name="Whitman W."/>
        </authorList>
    </citation>
    <scope>NUCLEOTIDE SEQUENCE [LARGE SCALE GENOMIC DNA]</scope>
    <source>
        <strain evidence="2 3">MP601</strain>
    </source>
</reference>
<gene>
    <name evidence="2" type="ORF">HDF22_002531</name>
</gene>
<feature type="signal peptide" evidence="1">
    <location>
        <begin position="1"/>
        <end position="19"/>
    </location>
</feature>
<name>A0A841JC89_9SPHI</name>
<protein>
    <submittedName>
        <fullName evidence="2">Uncharacterized protein</fullName>
    </submittedName>
</protein>
<dbReference type="Pfam" id="PF11306">
    <property type="entry name" value="DUF3108"/>
    <property type="match status" value="1"/>
</dbReference>
<dbReference type="AlphaFoldDB" id="A0A841JC89"/>
<organism evidence="2 3">
    <name type="scientific">Mucilaginibacter lappiensis</name>
    <dbReference type="NCBI Taxonomy" id="354630"/>
    <lineage>
        <taxon>Bacteria</taxon>
        <taxon>Pseudomonadati</taxon>
        <taxon>Bacteroidota</taxon>
        <taxon>Sphingobacteriia</taxon>
        <taxon>Sphingobacteriales</taxon>
        <taxon>Sphingobacteriaceae</taxon>
        <taxon>Mucilaginibacter</taxon>
    </lineage>
</organism>
<evidence type="ECO:0000313" key="2">
    <source>
        <dbReference type="EMBL" id="MBB6128410.1"/>
    </source>
</evidence>
<proteinExistence type="predicted"/>
<comment type="caution">
    <text evidence="2">The sequence shown here is derived from an EMBL/GenBank/DDBJ whole genome shotgun (WGS) entry which is preliminary data.</text>
</comment>
<evidence type="ECO:0000313" key="3">
    <source>
        <dbReference type="Proteomes" id="UP000548326"/>
    </source>
</evidence>
<feature type="chain" id="PRO_5032750152" evidence="1">
    <location>
        <begin position="20"/>
        <end position="238"/>
    </location>
</feature>
<accession>A0A841JC89</accession>
<dbReference type="Proteomes" id="UP000548326">
    <property type="component" value="Unassembled WGS sequence"/>
</dbReference>
<dbReference type="EMBL" id="JACHCA010000006">
    <property type="protein sequence ID" value="MBB6128410.1"/>
    <property type="molecule type" value="Genomic_DNA"/>
</dbReference>
<sequence>MKAIIPILLMAAITTLGHAQNFIKPGDKIIRNDWIKPSHDFYKNVIRDTSGKIIYEFMMDDVTTIDQAHKQITFIRSRQVPIGSFSADTSITDLSFKPLSMHETLRQKVHYDMLFTDNQATVKAIRNAVSSVKTYPMISGYFEDNMIEYIFGYLELKKGITYTLDNFNKDTPSPSDPYALTYLFDDVWPLAADHQLTYSVIRFTHGDTEGYIWIDQGTHQVIKQQGNFKGGSYLITKL</sequence>
<dbReference type="RefSeq" id="WP_183587821.1">
    <property type="nucleotide sequence ID" value="NZ_JACHCA010000006.1"/>
</dbReference>
<keyword evidence="1" id="KW-0732">Signal</keyword>
<dbReference type="InterPro" id="IPR021457">
    <property type="entry name" value="DUF3108"/>
</dbReference>